<dbReference type="AlphaFoldDB" id="A7I5A7"/>
<evidence type="ECO:0000313" key="2">
    <source>
        <dbReference type="Proteomes" id="UP000002408"/>
    </source>
</evidence>
<dbReference type="eggNOG" id="arCOG05149">
    <property type="taxonomic scope" value="Archaea"/>
</dbReference>
<proteinExistence type="predicted"/>
<dbReference type="Proteomes" id="UP000002408">
    <property type="component" value="Chromosome"/>
</dbReference>
<protein>
    <recommendedName>
        <fullName evidence="3">Plasmid stabilization system</fullName>
    </recommendedName>
</protein>
<sequence>MRAAVFFADDRIKESFLALAASTAEDAEIYRCLNEAFDALALNAFCGIQIPKRLIPKSYITKYGIDNLWKYNFHKNWRLMYSVAGDGKTVVALILEWLPHKEYERRFGY</sequence>
<reference evidence="2" key="1">
    <citation type="journal article" date="2015" name="Microbiology">
        <title>Genome of Methanoregula boonei 6A8 reveals adaptations to oligotrophic peatland environments.</title>
        <authorList>
            <person name="Braeuer S."/>
            <person name="Cadillo-Quiroz H."/>
            <person name="Kyrpides N."/>
            <person name="Woyke T."/>
            <person name="Goodwin L."/>
            <person name="Detter C."/>
            <person name="Podell S."/>
            <person name="Yavitt J.B."/>
            <person name="Zinder S.H."/>
        </authorList>
    </citation>
    <scope>NUCLEOTIDE SEQUENCE [LARGE SCALE GENOMIC DNA]</scope>
    <source>
        <strain evidence="2">DSM 21154 / JCM 14090 / 6A8</strain>
    </source>
</reference>
<name>A7I5A7_METB6</name>
<organism evidence="1 2">
    <name type="scientific">Methanoregula boonei (strain DSM 21154 / JCM 14090 / 6A8)</name>
    <dbReference type="NCBI Taxonomy" id="456442"/>
    <lineage>
        <taxon>Archaea</taxon>
        <taxon>Methanobacteriati</taxon>
        <taxon>Methanobacteriota</taxon>
        <taxon>Stenosarchaea group</taxon>
        <taxon>Methanomicrobia</taxon>
        <taxon>Methanomicrobiales</taxon>
        <taxon>Methanoregulaceae</taxon>
        <taxon>Methanoregula</taxon>
    </lineage>
</organism>
<dbReference type="HOGENOM" id="CLU_168723_1_0_2"/>
<dbReference type="OrthoDB" id="136544at2157"/>
<evidence type="ECO:0008006" key="3">
    <source>
        <dbReference type="Google" id="ProtNLM"/>
    </source>
</evidence>
<dbReference type="RefSeq" id="WP_011991406.1">
    <property type="nucleotide sequence ID" value="NC_009712.1"/>
</dbReference>
<dbReference type="STRING" id="456442.Mboo_0398"/>
<dbReference type="KEGG" id="mbn:Mboo_0398"/>
<gene>
    <name evidence="1" type="ordered locus">Mboo_0398</name>
</gene>
<keyword evidence="2" id="KW-1185">Reference proteome</keyword>
<evidence type="ECO:0000313" key="1">
    <source>
        <dbReference type="EMBL" id="ABS54918.1"/>
    </source>
</evidence>
<accession>A7I5A7</accession>
<dbReference type="EMBL" id="CP000780">
    <property type="protein sequence ID" value="ABS54918.1"/>
    <property type="molecule type" value="Genomic_DNA"/>
</dbReference>
<dbReference type="GeneID" id="5411414"/>